<sequence>MLAVIQDVVFFQMFQGIANKDVFEQLTAYTSKRDWSVVSRVLACSFLIYSRHTCMSPISRCCAFLQ</sequence>
<evidence type="ECO:0000313" key="1">
    <source>
        <dbReference type="EMBL" id="KAH3895877.1"/>
    </source>
</evidence>
<keyword evidence="2" id="KW-1185">Reference proteome</keyword>
<accession>A0A9D4SAQ0</accession>
<organism evidence="1 2">
    <name type="scientific">Dreissena polymorpha</name>
    <name type="common">Zebra mussel</name>
    <name type="synonym">Mytilus polymorpha</name>
    <dbReference type="NCBI Taxonomy" id="45954"/>
    <lineage>
        <taxon>Eukaryota</taxon>
        <taxon>Metazoa</taxon>
        <taxon>Spiralia</taxon>
        <taxon>Lophotrochozoa</taxon>
        <taxon>Mollusca</taxon>
        <taxon>Bivalvia</taxon>
        <taxon>Autobranchia</taxon>
        <taxon>Heteroconchia</taxon>
        <taxon>Euheterodonta</taxon>
        <taxon>Imparidentia</taxon>
        <taxon>Neoheterodontei</taxon>
        <taxon>Myida</taxon>
        <taxon>Dreissenoidea</taxon>
        <taxon>Dreissenidae</taxon>
        <taxon>Dreissena</taxon>
    </lineage>
</organism>
<dbReference type="Proteomes" id="UP000828390">
    <property type="component" value="Unassembled WGS sequence"/>
</dbReference>
<reference evidence="1" key="2">
    <citation type="submission" date="2020-11" db="EMBL/GenBank/DDBJ databases">
        <authorList>
            <person name="McCartney M.A."/>
            <person name="Auch B."/>
            <person name="Kono T."/>
            <person name="Mallez S."/>
            <person name="Becker A."/>
            <person name="Gohl D.M."/>
            <person name="Silverstein K.A.T."/>
            <person name="Koren S."/>
            <person name="Bechman K.B."/>
            <person name="Herman A."/>
            <person name="Abrahante J.E."/>
            <person name="Garbe J."/>
        </authorList>
    </citation>
    <scope>NUCLEOTIDE SEQUENCE</scope>
    <source>
        <strain evidence="1">Duluth1</strain>
        <tissue evidence="1">Whole animal</tissue>
    </source>
</reference>
<protein>
    <submittedName>
        <fullName evidence="1">Uncharacterized protein</fullName>
    </submittedName>
</protein>
<dbReference type="EMBL" id="JAIWYP010000001">
    <property type="protein sequence ID" value="KAH3895877.1"/>
    <property type="molecule type" value="Genomic_DNA"/>
</dbReference>
<name>A0A9D4SAQ0_DREPO</name>
<comment type="caution">
    <text evidence="1">The sequence shown here is derived from an EMBL/GenBank/DDBJ whole genome shotgun (WGS) entry which is preliminary data.</text>
</comment>
<proteinExistence type="predicted"/>
<gene>
    <name evidence="1" type="ORF">DPMN_020044</name>
</gene>
<reference evidence="1" key="1">
    <citation type="journal article" date="2019" name="bioRxiv">
        <title>The Genome of the Zebra Mussel, Dreissena polymorpha: A Resource for Invasive Species Research.</title>
        <authorList>
            <person name="McCartney M.A."/>
            <person name="Auch B."/>
            <person name="Kono T."/>
            <person name="Mallez S."/>
            <person name="Zhang Y."/>
            <person name="Obille A."/>
            <person name="Becker A."/>
            <person name="Abrahante J.E."/>
            <person name="Garbe J."/>
            <person name="Badalamenti J.P."/>
            <person name="Herman A."/>
            <person name="Mangelson H."/>
            <person name="Liachko I."/>
            <person name="Sullivan S."/>
            <person name="Sone E.D."/>
            <person name="Koren S."/>
            <person name="Silverstein K.A.T."/>
            <person name="Beckman K.B."/>
            <person name="Gohl D.M."/>
        </authorList>
    </citation>
    <scope>NUCLEOTIDE SEQUENCE</scope>
    <source>
        <strain evidence="1">Duluth1</strain>
        <tissue evidence="1">Whole animal</tissue>
    </source>
</reference>
<dbReference type="AlphaFoldDB" id="A0A9D4SAQ0"/>
<evidence type="ECO:0000313" key="2">
    <source>
        <dbReference type="Proteomes" id="UP000828390"/>
    </source>
</evidence>